<evidence type="ECO:0000256" key="4">
    <source>
        <dbReference type="ARBA" id="ARBA00022692"/>
    </source>
</evidence>
<dbReference type="InterPro" id="IPR004681">
    <property type="entry name" value="TRAP_DctM"/>
</dbReference>
<evidence type="ECO:0000259" key="8">
    <source>
        <dbReference type="Pfam" id="PF06808"/>
    </source>
</evidence>
<comment type="subunit">
    <text evidence="7">The complex comprises the extracytoplasmic solute receptor protein and the two transmembrane proteins.</text>
</comment>
<keyword evidence="6 7" id="KW-0472">Membrane</keyword>
<sequence>MTVAVLFALFTVLLIVGVPIAFAMGLSAVTVVLMFMNVPLVLLPQRFFSSLDSFPLMAIPLFILAGNLMNVSGITAAIVRFASALIGHIRGGLAQVNIATSLMFSGISGSAAADVAAVGSMLLPAMKKEGYKPEWSAVITAASAILGPILPPSLLMVLYGAMTGQSIGTLFLAGILPGLVIALFLMALTWWKADTIGGQKHSRATKAEIGRAFLAALPALVLPVLIIGGIQSGVFTATEAGVLAVVYALLYGFVTGKLGPGLAWHHLRDAAIATSSILIILGGAALFSWIIAREGFPAQIAEALTTLTSNPYLALGLIVVALLILGMFVETISALILVTPMLAPIGAAYGIDPIHFAIVTIISVLLGSITPPVAIILILACRIGGVDYAKVIRPFIPYFLIILAGLVVITYVPAVTLAVPRLFAGYGG</sequence>
<evidence type="ECO:0000313" key="10">
    <source>
        <dbReference type="Proteomes" id="UP000249590"/>
    </source>
</evidence>
<feature type="transmembrane region" description="Helical" evidence="7">
    <location>
        <begin position="6"/>
        <end position="35"/>
    </location>
</feature>
<keyword evidence="5 7" id="KW-1133">Transmembrane helix</keyword>
<accession>A0A8B2P2I9</accession>
<feature type="transmembrane region" description="Helical" evidence="7">
    <location>
        <begin position="270"/>
        <end position="292"/>
    </location>
</feature>
<dbReference type="GO" id="GO:0022857">
    <property type="term" value="F:transmembrane transporter activity"/>
    <property type="evidence" value="ECO:0007669"/>
    <property type="project" value="UniProtKB-UniRule"/>
</dbReference>
<keyword evidence="3 7" id="KW-0997">Cell inner membrane</keyword>
<comment type="similarity">
    <text evidence="7">Belongs to the TRAP transporter large permease family.</text>
</comment>
<evidence type="ECO:0000256" key="2">
    <source>
        <dbReference type="ARBA" id="ARBA00022475"/>
    </source>
</evidence>
<feature type="domain" description="TRAP C4-dicarboxylate transport system permease DctM subunit" evidence="8">
    <location>
        <begin position="7"/>
        <end position="414"/>
    </location>
</feature>
<feature type="transmembrane region" description="Helical" evidence="7">
    <location>
        <begin position="357"/>
        <end position="383"/>
    </location>
</feature>
<dbReference type="Pfam" id="PF06808">
    <property type="entry name" value="DctM"/>
    <property type="match status" value="1"/>
</dbReference>
<organism evidence="9 10">
    <name type="scientific">Acuticoccus sediminis</name>
    <dbReference type="NCBI Taxonomy" id="2184697"/>
    <lineage>
        <taxon>Bacteria</taxon>
        <taxon>Pseudomonadati</taxon>
        <taxon>Pseudomonadota</taxon>
        <taxon>Alphaproteobacteria</taxon>
        <taxon>Hyphomicrobiales</taxon>
        <taxon>Amorphaceae</taxon>
        <taxon>Acuticoccus</taxon>
    </lineage>
</organism>
<dbReference type="GO" id="GO:0005886">
    <property type="term" value="C:plasma membrane"/>
    <property type="evidence" value="ECO:0007669"/>
    <property type="project" value="UniProtKB-SubCell"/>
</dbReference>
<dbReference type="PANTHER" id="PTHR33362">
    <property type="entry name" value="SIALIC ACID TRAP TRANSPORTER PERMEASE PROTEIN SIAT-RELATED"/>
    <property type="match status" value="1"/>
</dbReference>
<comment type="function">
    <text evidence="7">Part of the tripartite ATP-independent periplasmic (TRAP) transport system.</text>
</comment>
<evidence type="ECO:0000256" key="3">
    <source>
        <dbReference type="ARBA" id="ARBA00022519"/>
    </source>
</evidence>
<name>A0A8B2P2I9_9HYPH</name>
<dbReference type="OrthoDB" id="9790209at2"/>
<reference evidence="9 10" key="1">
    <citation type="submission" date="2018-05" db="EMBL/GenBank/DDBJ databases">
        <title>Acuticoccus sediminis sp. nov., isolated from deep-sea sediment of Indian Ocean.</title>
        <authorList>
            <person name="Liu X."/>
            <person name="Lai Q."/>
            <person name="Du Y."/>
            <person name="Sun F."/>
            <person name="Zhang X."/>
            <person name="Wang S."/>
            <person name="Shao Z."/>
        </authorList>
    </citation>
    <scope>NUCLEOTIDE SEQUENCE [LARGE SCALE GENOMIC DNA]</scope>
    <source>
        <strain evidence="9 10">PTG4-2</strain>
    </source>
</reference>
<feature type="transmembrane region" description="Helical" evidence="7">
    <location>
        <begin position="312"/>
        <end position="329"/>
    </location>
</feature>
<keyword evidence="4 7" id="KW-0812">Transmembrane</keyword>
<feature type="transmembrane region" description="Helical" evidence="7">
    <location>
        <begin position="240"/>
        <end position="258"/>
    </location>
</feature>
<evidence type="ECO:0000256" key="7">
    <source>
        <dbReference type="RuleBase" id="RU369079"/>
    </source>
</evidence>
<dbReference type="NCBIfam" id="TIGR00786">
    <property type="entry name" value="dctM"/>
    <property type="match status" value="1"/>
</dbReference>
<keyword evidence="7" id="KW-0813">Transport</keyword>
<keyword evidence="10" id="KW-1185">Reference proteome</keyword>
<evidence type="ECO:0000256" key="1">
    <source>
        <dbReference type="ARBA" id="ARBA00004429"/>
    </source>
</evidence>
<comment type="subcellular location">
    <subcellularLocation>
        <location evidence="1 7">Cell inner membrane</location>
        <topology evidence="1 7">Multi-pass membrane protein</topology>
    </subcellularLocation>
</comment>
<comment type="caution">
    <text evidence="9">The sequence shown here is derived from an EMBL/GenBank/DDBJ whole genome shotgun (WGS) entry which is preliminary data.</text>
</comment>
<evidence type="ECO:0000256" key="6">
    <source>
        <dbReference type="ARBA" id="ARBA00023136"/>
    </source>
</evidence>
<dbReference type="RefSeq" id="WP_111343388.1">
    <property type="nucleotide sequence ID" value="NZ_JAIWKD010000001.1"/>
</dbReference>
<dbReference type="PIRSF" id="PIRSF006066">
    <property type="entry name" value="HI0050"/>
    <property type="match status" value="1"/>
</dbReference>
<keyword evidence="2" id="KW-1003">Cell membrane</keyword>
<feature type="transmembrane region" description="Helical" evidence="7">
    <location>
        <begin position="395"/>
        <end position="419"/>
    </location>
</feature>
<proteinExistence type="inferred from homology"/>
<dbReference type="AlphaFoldDB" id="A0A8B2P2I9"/>
<protein>
    <recommendedName>
        <fullName evidence="7">TRAP transporter large permease protein</fullName>
    </recommendedName>
</protein>
<feature type="transmembrane region" description="Helical" evidence="7">
    <location>
        <begin position="167"/>
        <end position="191"/>
    </location>
</feature>
<feature type="transmembrane region" description="Helical" evidence="7">
    <location>
        <begin position="56"/>
        <end position="82"/>
    </location>
</feature>
<evidence type="ECO:0000313" key="9">
    <source>
        <dbReference type="EMBL" id="RAI04154.1"/>
    </source>
</evidence>
<feature type="transmembrane region" description="Helical" evidence="7">
    <location>
        <begin position="102"/>
        <end position="123"/>
    </location>
</feature>
<dbReference type="Proteomes" id="UP000249590">
    <property type="component" value="Unassembled WGS sequence"/>
</dbReference>
<dbReference type="EMBL" id="QHHQ01000001">
    <property type="protein sequence ID" value="RAI04154.1"/>
    <property type="molecule type" value="Genomic_DNA"/>
</dbReference>
<dbReference type="InterPro" id="IPR010656">
    <property type="entry name" value="DctM"/>
</dbReference>
<gene>
    <name evidence="9" type="ORF">DLJ53_06805</name>
</gene>
<dbReference type="PANTHER" id="PTHR33362:SF2">
    <property type="entry name" value="TRAP TRANSPORTER LARGE PERMEASE PROTEIN"/>
    <property type="match status" value="1"/>
</dbReference>
<feature type="transmembrane region" description="Helical" evidence="7">
    <location>
        <begin position="212"/>
        <end position="234"/>
    </location>
</feature>
<evidence type="ECO:0000256" key="5">
    <source>
        <dbReference type="ARBA" id="ARBA00022989"/>
    </source>
</evidence>
<feature type="transmembrane region" description="Helical" evidence="7">
    <location>
        <begin position="135"/>
        <end position="161"/>
    </location>
</feature>